<reference evidence="2" key="1">
    <citation type="submission" date="2024-07" db="EMBL/GenBank/DDBJ databases">
        <authorList>
            <person name="Yu S.T."/>
        </authorList>
    </citation>
    <scope>NUCLEOTIDE SEQUENCE</scope>
    <source>
        <strain evidence="2">R08</strain>
    </source>
</reference>
<dbReference type="InterPro" id="IPR013766">
    <property type="entry name" value="Thioredoxin_domain"/>
</dbReference>
<sequence length="85" mass="9390">MNVGIVFFGASWCRPCKAAWPLTQRMAEEFGVALDYVDVEYGDNRANDVTAIPTVRAYDEHGDMVAEIRGNVSQGQLDAFFGELS</sequence>
<dbReference type="Pfam" id="PF00085">
    <property type="entry name" value="Thioredoxin"/>
    <property type="match status" value="1"/>
</dbReference>
<name>A0AB39MEF3_9ACTN</name>
<dbReference type="InterPro" id="IPR036249">
    <property type="entry name" value="Thioredoxin-like_sf"/>
</dbReference>
<dbReference type="SUPFAM" id="SSF52833">
    <property type="entry name" value="Thioredoxin-like"/>
    <property type="match status" value="1"/>
</dbReference>
<dbReference type="EMBL" id="CP163431">
    <property type="protein sequence ID" value="XDQ04622.1"/>
    <property type="molecule type" value="Genomic_DNA"/>
</dbReference>
<dbReference type="Gene3D" id="3.40.30.10">
    <property type="entry name" value="Glutaredoxin"/>
    <property type="match status" value="1"/>
</dbReference>
<proteinExistence type="predicted"/>
<evidence type="ECO:0000259" key="1">
    <source>
        <dbReference type="Pfam" id="PF00085"/>
    </source>
</evidence>
<dbReference type="RefSeq" id="WP_369190134.1">
    <property type="nucleotide sequence ID" value="NZ_CP163431.1"/>
</dbReference>
<evidence type="ECO:0000313" key="2">
    <source>
        <dbReference type="EMBL" id="XDQ04622.1"/>
    </source>
</evidence>
<dbReference type="AlphaFoldDB" id="A0AB39MEF3"/>
<feature type="domain" description="Thioredoxin" evidence="1">
    <location>
        <begin position="5"/>
        <end position="80"/>
    </location>
</feature>
<organism evidence="2">
    <name type="scientific">Streptomyces sp. R08</name>
    <dbReference type="NCBI Taxonomy" id="3238624"/>
    <lineage>
        <taxon>Bacteria</taxon>
        <taxon>Bacillati</taxon>
        <taxon>Actinomycetota</taxon>
        <taxon>Actinomycetes</taxon>
        <taxon>Kitasatosporales</taxon>
        <taxon>Streptomycetaceae</taxon>
        <taxon>Streptomyces</taxon>
    </lineage>
</organism>
<gene>
    <name evidence="2" type="ORF">AB5J58_32650</name>
</gene>
<dbReference type="CDD" id="cd02947">
    <property type="entry name" value="TRX_family"/>
    <property type="match status" value="1"/>
</dbReference>
<protein>
    <submittedName>
        <fullName evidence="2">Thioredoxin family protein</fullName>
    </submittedName>
</protein>
<accession>A0AB39MEF3</accession>